<evidence type="ECO:0000256" key="2">
    <source>
        <dbReference type="ARBA" id="ARBA00003213"/>
    </source>
</evidence>
<proteinExistence type="inferred from homology"/>
<dbReference type="Gene3D" id="3.40.50.300">
    <property type="entry name" value="P-loop containing nucleotide triphosphate hydrolases"/>
    <property type="match status" value="1"/>
</dbReference>
<name>D2QDD1_SPILD</name>
<gene>
    <name evidence="10" type="primary">miaA</name>
    <name evidence="12" type="ordered locus">Slin_0297</name>
</gene>
<reference evidence="12 13" key="1">
    <citation type="journal article" date="2010" name="Stand. Genomic Sci.">
        <title>Complete genome sequence of Spirosoma linguale type strain (1).</title>
        <authorList>
            <person name="Lail K."/>
            <person name="Sikorski J."/>
            <person name="Saunders E."/>
            <person name="Lapidus A."/>
            <person name="Glavina Del Rio T."/>
            <person name="Copeland A."/>
            <person name="Tice H."/>
            <person name="Cheng J.-F."/>
            <person name="Lucas S."/>
            <person name="Nolan M."/>
            <person name="Bruce D."/>
            <person name="Goodwin L."/>
            <person name="Pitluck S."/>
            <person name="Ivanova N."/>
            <person name="Mavromatis K."/>
            <person name="Ovchinnikova G."/>
            <person name="Pati A."/>
            <person name="Chen A."/>
            <person name="Palaniappan K."/>
            <person name="Land M."/>
            <person name="Hauser L."/>
            <person name="Chang Y.-J."/>
            <person name="Jeffries C.D."/>
            <person name="Chain P."/>
            <person name="Brettin T."/>
            <person name="Detter J.C."/>
            <person name="Schuetze A."/>
            <person name="Rohde M."/>
            <person name="Tindall B.J."/>
            <person name="Goeker M."/>
            <person name="Bristow J."/>
            <person name="Eisen J.A."/>
            <person name="Markowitz V."/>
            <person name="Hugenholtz P."/>
            <person name="Kyrpides N.C."/>
            <person name="Klenk H.-P."/>
            <person name="Chen F."/>
        </authorList>
    </citation>
    <scope>NUCLEOTIDE SEQUENCE [LARGE SCALE GENOMIC DNA]</scope>
    <source>
        <strain evidence="13">ATCC 33905 / DSM 74 / LMG 10896 / Claus 1</strain>
    </source>
</reference>
<dbReference type="InterPro" id="IPR008144">
    <property type="entry name" value="Guanylate_kin-like_dom"/>
</dbReference>
<evidence type="ECO:0000256" key="10">
    <source>
        <dbReference type="HAMAP-Rule" id="MF_00185"/>
    </source>
</evidence>
<protein>
    <recommendedName>
        <fullName evidence="10">tRNA dimethylallyltransferase</fullName>
        <ecNumber evidence="10">2.5.1.75</ecNumber>
    </recommendedName>
    <alternativeName>
        <fullName evidence="10">Dimethylallyl diphosphate:tRNA dimethylallyltransferase</fullName>
        <shortName evidence="10">DMAPP:tRNA dimethylallyltransferase</shortName>
        <shortName evidence="10">DMATase</shortName>
    </alternativeName>
    <alternativeName>
        <fullName evidence="10">Isopentenyl-diphosphate:tRNA isopentenyltransferase</fullName>
        <shortName evidence="10">IPP transferase</shortName>
        <shortName evidence="10">IPPT</shortName>
        <shortName evidence="10">IPTase</shortName>
    </alternativeName>
</protein>
<dbReference type="Pfam" id="PF01715">
    <property type="entry name" value="IPPT"/>
    <property type="match status" value="1"/>
</dbReference>
<dbReference type="EC" id="2.5.1.75" evidence="10"/>
<evidence type="ECO:0000256" key="3">
    <source>
        <dbReference type="ARBA" id="ARBA00005842"/>
    </source>
</evidence>
<dbReference type="EMBL" id="CP001769">
    <property type="protein sequence ID" value="ADB36361.1"/>
    <property type="molecule type" value="Genomic_DNA"/>
</dbReference>
<evidence type="ECO:0000259" key="11">
    <source>
        <dbReference type="PROSITE" id="PS50052"/>
    </source>
</evidence>
<dbReference type="NCBIfam" id="TIGR00174">
    <property type="entry name" value="miaA"/>
    <property type="match status" value="1"/>
</dbReference>
<feature type="site" description="Interaction with substrate tRNA" evidence="10">
    <location>
        <position position="122"/>
    </location>
</feature>
<keyword evidence="7 10" id="KW-0067">ATP-binding</keyword>
<dbReference type="PANTHER" id="PTHR11088:SF60">
    <property type="entry name" value="TRNA DIMETHYLALLYLTRANSFERASE"/>
    <property type="match status" value="1"/>
</dbReference>
<evidence type="ECO:0000313" key="12">
    <source>
        <dbReference type="EMBL" id="ADB36361.1"/>
    </source>
</evidence>
<dbReference type="SUPFAM" id="SSF52540">
    <property type="entry name" value="P-loop containing nucleoside triphosphate hydrolases"/>
    <property type="match status" value="2"/>
</dbReference>
<dbReference type="GO" id="GO:0006400">
    <property type="term" value="P:tRNA modification"/>
    <property type="evidence" value="ECO:0007669"/>
    <property type="project" value="TreeGrafter"/>
</dbReference>
<keyword evidence="6 10" id="KW-0547">Nucleotide-binding</keyword>
<keyword evidence="4 10" id="KW-0808">Transferase</keyword>
<organism evidence="12 13">
    <name type="scientific">Spirosoma linguale (strain ATCC 33905 / DSM 74 / LMG 10896 / Claus 1)</name>
    <dbReference type="NCBI Taxonomy" id="504472"/>
    <lineage>
        <taxon>Bacteria</taxon>
        <taxon>Pseudomonadati</taxon>
        <taxon>Bacteroidota</taxon>
        <taxon>Cytophagia</taxon>
        <taxon>Cytophagales</taxon>
        <taxon>Cytophagaceae</taxon>
        <taxon>Spirosoma</taxon>
    </lineage>
</organism>
<accession>D2QDD1</accession>
<evidence type="ECO:0000313" key="13">
    <source>
        <dbReference type="Proteomes" id="UP000002028"/>
    </source>
</evidence>
<feature type="binding site" evidence="10">
    <location>
        <begin position="11"/>
        <end position="16"/>
    </location>
    <ligand>
        <name>substrate</name>
    </ligand>
</feature>
<comment type="catalytic activity">
    <reaction evidence="9 10">
        <text>adenosine(37) in tRNA + dimethylallyl diphosphate = N(6)-dimethylallyladenosine(37) in tRNA + diphosphate</text>
        <dbReference type="Rhea" id="RHEA:26482"/>
        <dbReference type="Rhea" id="RHEA-COMP:10162"/>
        <dbReference type="Rhea" id="RHEA-COMP:10375"/>
        <dbReference type="ChEBI" id="CHEBI:33019"/>
        <dbReference type="ChEBI" id="CHEBI:57623"/>
        <dbReference type="ChEBI" id="CHEBI:74411"/>
        <dbReference type="ChEBI" id="CHEBI:74415"/>
        <dbReference type="EC" id="2.5.1.75"/>
    </reaction>
</comment>
<dbReference type="AlphaFoldDB" id="D2QDD1"/>
<evidence type="ECO:0000256" key="4">
    <source>
        <dbReference type="ARBA" id="ARBA00022679"/>
    </source>
</evidence>
<evidence type="ECO:0000256" key="5">
    <source>
        <dbReference type="ARBA" id="ARBA00022694"/>
    </source>
</evidence>
<dbReference type="HOGENOM" id="CLU_032616_0_1_10"/>
<dbReference type="KEGG" id="sli:Slin_0297"/>
<feature type="region of interest" description="Interaction with substrate tRNA" evidence="10">
    <location>
        <begin position="34"/>
        <end position="37"/>
    </location>
</feature>
<comment type="function">
    <text evidence="2 10">Catalyzes the transfer of a dimethylallyl group onto the adenine at position 37 in tRNAs that read codons beginning with uridine, leading to the formation of N6-(dimethylallyl)adenosine (i(6)A).</text>
</comment>
<comment type="caution">
    <text evidence="10">Lacks conserved residue(s) required for the propagation of feature annotation.</text>
</comment>
<dbReference type="Proteomes" id="UP000002028">
    <property type="component" value="Chromosome"/>
</dbReference>
<dbReference type="InterPro" id="IPR039657">
    <property type="entry name" value="Dimethylallyltransferase"/>
</dbReference>
<keyword evidence="8 10" id="KW-0460">Magnesium</keyword>
<keyword evidence="13" id="KW-1185">Reference proteome</keyword>
<evidence type="ECO:0000256" key="8">
    <source>
        <dbReference type="ARBA" id="ARBA00022842"/>
    </source>
</evidence>
<feature type="binding site" evidence="10">
    <location>
        <begin position="9"/>
        <end position="16"/>
    </location>
    <ligand>
        <name>ATP</name>
        <dbReference type="ChEBI" id="CHEBI:30616"/>
    </ligand>
</feature>
<dbReference type="RefSeq" id="WP_012924913.1">
    <property type="nucleotide sequence ID" value="NC_013730.1"/>
</dbReference>
<keyword evidence="5 10" id="KW-0819">tRNA processing</keyword>
<dbReference type="eggNOG" id="COG0324">
    <property type="taxonomic scope" value="Bacteria"/>
</dbReference>
<evidence type="ECO:0000256" key="7">
    <source>
        <dbReference type="ARBA" id="ARBA00022840"/>
    </source>
</evidence>
<dbReference type="GO" id="GO:0005524">
    <property type="term" value="F:ATP binding"/>
    <property type="evidence" value="ECO:0007669"/>
    <property type="project" value="UniProtKB-UniRule"/>
</dbReference>
<dbReference type="InterPro" id="IPR027417">
    <property type="entry name" value="P-loop_NTPase"/>
</dbReference>
<dbReference type="InterPro" id="IPR018022">
    <property type="entry name" value="IPT"/>
</dbReference>
<dbReference type="PANTHER" id="PTHR11088">
    <property type="entry name" value="TRNA DIMETHYLALLYLTRANSFERASE"/>
    <property type="match status" value="1"/>
</dbReference>
<dbReference type="PROSITE" id="PS50052">
    <property type="entry name" value="GUANYLATE_KINASE_2"/>
    <property type="match status" value="1"/>
</dbReference>
<comment type="subunit">
    <text evidence="10">Monomer.</text>
</comment>
<sequence length="298" mass="34018">MKTLLVIAGPTAVGKTSLCVRLAKHLHTDVVSADSRQLYRELTIGTAKPSSSEMEGVRHHFVDSHSILNPVNAGRYEQECLSILNNLFETKDIVILSGGTGLYINAVCDGLDDMPPVDPALRAELLARFQQEGLTNLQHELRQLDPLYAQTADLQNPIRVTRALEVCMSTGQPYSSFRRRQTAGRSFKSVLIALERPREELYSRIDTRMDAMLQAGLIDEVKSLVPYRHLPALQTVGYQEVFPYLDGEYDYEEMVRLLKRNSRRYAKRQLTWFRNQGNYQWFAPDEDEKIISELNDVR</sequence>
<dbReference type="GO" id="GO:0052381">
    <property type="term" value="F:tRNA dimethylallyltransferase activity"/>
    <property type="evidence" value="ECO:0007669"/>
    <property type="project" value="UniProtKB-UniRule"/>
</dbReference>
<feature type="site" description="Interaction with substrate tRNA" evidence="10">
    <location>
        <position position="100"/>
    </location>
</feature>
<evidence type="ECO:0000256" key="6">
    <source>
        <dbReference type="ARBA" id="ARBA00022741"/>
    </source>
</evidence>
<comment type="cofactor">
    <cofactor evidence="1 10">
        <name>Mg(2+)</name>
        <dbReference type="ChEBI" id="CHEBI:18420"/>
    </cofactor>
</comment>
<evidence type="ECO:0000256" key="1">
    <source>
        <dbReference type="ARBA" id="ARBA00001946"/>
    </source>
</evidence>
<comment type="similarity">
    <text evidence="3 10">Belongs to the IPP transferase family.</text>
</comment>
<dbReference type="HAMAP" id="MF_00185">
    <property type="entry name" value="IPP_trans"/>
    <property type="match status" value="1"/>
</dbReference>
<evidence type="ECO:0000256" key="9">
    <source>
        <dbReference type="ARBA" id="ARBA00049563"/>
    </source>
</evidence>
<dbReference type="Gene3D" id="1.10.20.140">
    <property type="match status" value="1"/>
</dbReference>
<feature type="domain" description="Guanylate kinase-like" evidence="11">
    <location>
        <begin position="2"/>
        <end position="90"/>
    </location>
</feature>
<dbReference type="STRING" id="504472.Slin_0297"/>